<dbReference type="PROSITE" id="PS50853">
    <property type="entry name" value="FN3"/>
    <property type="match status" value="1"/>
</dbReference>
<feature type="region of interest" description="Disordered" evidence="2">
    <location>
        <begin position="39"/>
        <end position="97"/>
    </location>
</feature>
<keyword evidence="7" id="KW-1185">Reference proteome</keyword>
<organism evidence="6 7">
    <name type="scientific">Jutongia huaianensis</name>
    <dbReference type="NCBI Taxonomy" id="2763668"/>
    <lineage>
        <taxon>Bacteria</taxon>
        <taxon>Bacillati</taxon>
        <taxon>Bacillota</taxon>
        <taxon>Clostridia</taxon>
        <taxon>Lachnospirales</taxon>
        <taxon>Lachnospiraceae</taxon>
        <taxon>Jutongia</taxon>
    </lineage>
</organism>
<dbReference type="Gene3D" id="3.20.20.80">
    <property type="entry name" value="Glycosidases"/>
    <property type="match status" value="1"/>
</dbReference>
<dbReference type="RefSeq" id="WP_249297681.1">
    <property type="nucleotide sequence ID" value="NZ_JACRSX010000005.1"/>
</dbReference>
<dbReference type="InterPro" id="IPR003646">
    <property type="entry name" value="SH3-like_bac-type"/>
</dbReference>
<dbReference type="EMBL" id="JACRSX010000005">
    <property type="protein sequence ID" value="MBC8562174.1"/>
    <property type="molecule type" value="Genomic_DNA"/>
</dbReference>
<evidence type="ECO:0000256" key="2">
    <source>
        <dbReference type="SAM" id="MobiDB-lite"/>
    </source>
</evidence>
<dbReference type="Pfam" id="PF08239">
    <property type="entry name" value="SH3_3"/>
    <property type="match status" value="1"/>
</dbReference>
<evidence type="ECO:0000313" key="7">
    <source>
        <dbReference type="Proteomes" id="UP000606193"/>
    </source>
</evidence>
<keyword evidence="3" id="KW-0732">Signal</keyword>
<dbReference type="Pfam" id="PF01183">
    <property type="entry name" value="Glyco_hydro_25"/>
    <property type="match status" value="1"/>
</dbReference>
<sequence>MRKKFLISTLLSVSMIVSSLSGIPRTVSAADQQIAQIATQADPAASELPPEENDPGYERLSGAYEPAAEENISGNTENETNSVSTRSSGTTDTSGFLSVNPAGSRLKGYASTVSSYTGKTYTHASDHDGLNIYNGIDVSYHQGNINWENVKAAGIDFAILRLGYRGYSNGSLVTDSKFAAYMQDAIAAGMPLGVYFWTEAINVDEAVQEAQYVVDKLAPYKTSITMPVVIDWELNSNSRHGGLSQETNTTICTAFCDLVKQNGYTPMIYANISDLNNNLDGVGLSQKYEIWVARYNNIVNNSTASFYGNYSMWQYSSSGSVNGISTKVDMNYWYTLGSPSSPVFSHGTTQGAIATATPTPDDIDSLDDVENLSAKSYSKKLVLSWDDVEDADGYQIYRKDSYNGSYKKVKQLADGDTTSWTNSGLSKNHEYYYKVRAFHKNSDKTVYSEYALITAATKASCQSGITKKNFVLYKKPLKSSAKLMTVKKGMPLEYVGVTYRKNGNKFHHFRYYVSSKVYDGYSRTRSGLTYYTQGITTAKLNLRKTAGTSGRLLTSIPKNTALPLLGTKRVKKATWYRVAFSTKKNTVITGYVSGSYINK</sequence>
<feature type="domain" description="Fibronectin type-III" evidence="4">
    <location>
        <begin position="365"/>
        <end position="460"/>
    </location>
</feature>
<proteinExistence type="inferred from homology"/>
<name>A0ABR7N0K9_9FIRM</name>
<evidence type="ECO:0000313" key="6">
    <source>
        <dbReference type="EMBL" id="MBC8562174.1"/>
    </source>
</evidence>
<dbReference type="PANTHER" id="PTHR34135">
    <property type="entry name" value="LYSOZYME"/>
    <property type="match status" value="1"/>
</dbReference>
<dbReference type="PANTHER" id="PTHR34135:SF2">
    <property type="entry name" value="LYSOZYME"/>
    <property type="match status" value="1"/>
</dbReference>
<dbReference type="InterPro" id="IPR013783">
    <property type="entry name" value="Ig-like_fold"/>
</dbReference>
<dbReference type="CDD" id="cd00063">
    <property type="entry name" value="FN3"/>
    <property type="match status" value="1"/>
</dbReference>
<dbReference type="Proteomes" id="UP000606193">
    <property type="component" value="Unassembled WGS sequence"/>
</dbReference>
<dbReference type="Gene3D" id="2.60.40.10">
    <property type="entry name" value="Immunoglobulins"/>
    <property type="match status" value="1"/>
</dbReference>
<reference evidence="6 7" key="1">
    <citation type="submission" date="2020-08" db="EMBL/GenBank/DDBJ databases">
        <title>Genome public.</title>
        <authorList>
            <person name="Liu C."/>
            <person name="Sun Q."/>
        </authorList>
    </citation>
    <scope>NUCLEOTIDE SEQUENCE [LARGE SCALE GENOMIC DNA]</scope>
    <source>
        <strain evidence="6 7">NSJ-37</strain>
    </source>
</reference>
<dbReference type="PROSITE" id="PS51904">
    <property type="entry name" value="GLYCOSYL_HYDROL_F25_2"/>
    <property type="match status" value="1"/>
</dbReference>
<dbReference type="SUPFAM" id="SSF51445">
    <property type="entry name" value="(Trans)glycosidases"/>
    <property type="match status" value="1"/>
</dbReference>
<evidence type="ECO:0000256" key="1">
    <source>
        <dbReference type="ARBA" id="ARBA00010646"/>
    </source>
</evidence>
<accession>A0ABR7N0K9</accession>
<comment type="similarity">
    <text evidence="1">Belongs to the glycosyl hydrolase 25 family.</text>
</comment>
<dbReference type="InterPro" id="IPR036116">
    <property type="entry name" value="FN3_sf"/>
</dbReference>
<dbReference type="InterPro" id="IPR017853">
    <property type="entry name" value="GH"/>
</dbReference>
<dbReference type="Gene3D" id="2.30.30.40">
    <property type="entry name" value="SH3 Domains"/>
    <property type="match status" value="1"/>
</dbReference>
<evidence type="ECO:0000259" key="4">
    <source>
        <dbReference type="PROSITE" id="PS50853"/>
    </source>
</evidence>
<dbReference type="PROSITE" id="PS51781">
    <property type="entry name" value="SH3B"/>
    <property type="match status" value="1"/>
</dbReference>
<feature type="domain" description="SH3b" evidence="5">
    <location>
        <begin position="530"/>
        <end position="599"/>
    </location>
</feature>
<feature type="signal peptide" evidence="3">
    <location>
        <begin position="1"/>
        <end position="29"/>
    </location>
</feature>
<comment type="caution">
    <text evidence="6">The sequence shown here is derived from an EMBL/GenBank/DDBJ whole genome shotgun (WGS) entry which is preliminary data.</text>
</comment>
<evidence type="ECO:0000259" key="5">
    <source>
        <dbReference type="PROSITE" id="PS51781"/>
    </source>
</evidence>
<feature type="chain" id="PRO_5046068751" evidence="3">
    <location>
        <begin position="30"/>
        <end position="599"/>
    </location>
</feature>
<protein>
    <submittedName>
        <fullName evidence="6">SH3 domain-containing protein</fullName>
    </submittedName>
</protein>
<dbReference type="CDD" id="cd06414">
    <property type="entry name" value="GH25_LytC-like"/>
    <property type="match status" value="1"/>
</dbReference>
<gene>
    <name evidence="6" type="ORF">H8704_05945</name>
</gene>
<evidence type="ECO:0000256" key="3">
    <source>
        <dbReference type="SAM" id="SignalP"/>
    </source>
</evidence>
<dbReference type="InterPro" id="IPR003961">
    <property type="entry name" value="FN3_dom"/>
</dbReference>
<feature type="compositionally biased region" description="Low complexity" evidence="2">
    <location>
        <begin position="82"/>
        <end position="94"/>
    </location>
</feature>
<feature type="compositionally biased region" description="Polar residues" evidence="2">
    <location>
        <begin position="72"/>
        <end position="81"/>
    </location>
</feature>
<dbReference type="InterPro" id="IPR002053">
    <property type="entry name" value="Glyco_hydro_25"/>
</dbReference>
<dbReference type="SUPFAM" id="SSF49265">
    <property type="entry name" value="Fibronectin type III"/>
    <property type="match status" value="1"/>
</dbReference>